<accession>A0A1I0NW40</accession>
<feature type="chain" id="PRO_5011755556" evidence="1">
    <location>
        <begin position="20"/>
        <end position="344"/>
    </location>
</feature>
<evidence type="ECO:0000313" key="2">
    <source>
        <dbReference type="EMBL" id="SEW05863.1"/>
    </source>
</evidence>
<organism evidence="2 3">
    <name type="scientific">Prevotella aff. ruminicola Tc2-24</name>
    <dbReference type="NCBI Taxonomy" id="81582"/>
    <lineage>
        <taxon>Bacteria</taxon>
        <taxon>Pseudomonadati</taxon>
        <taxon>Bacteroidota</taxon>
        <taxon>Bacteroidia</taxon>
        <taxon>Bacteroidales</taxon>
        <taxon>Prevotellaceae</taxon>
        <taxon>Prevotella</taxon>
    </lineage>
</organism>
<keyword evidence="3" id="KW-1185">Reference proteome</keyword>
<dbReference type="EMBL" id="FOIQ01000003">
    <property type="protein sequence ID" value="SEW05863.1"/>
    <property type="molecule type" value="Genomic_DNA"/>
</dbReference>
<dbReference type="Proteomes" id="UP000199373">
    <property type="component" value="Unassembled WGS sequence"/>
</dbReference>
<proteinExistence type="predicted"/>
<sequence>MKKLILSLLFGALALPSVAQLMTAQQENKDTTINVVAFFCKNDTLTYQYQDLRAKVKDNDTIVERQMLSTFQLIVRDSTATSYEIECIPLETKVDFGKDTLMTHIMQSLVEATGDINTIITTDEYGRIEHIKNWKEIKEFSRKMIKSFLDSLYSCRPQLNEALPRARFESQMTLQFADEKAYIENSADLKLLFSLHGNSFAIGKTESDDTDAHGWPEQTTVVCGYDKSSEEYGFEDDYFISGRTVTTIPKEDLKETIGNYINLTLSDEYAGKVNDEIKKQELEDATVTDVEQYSYFYNGWPSEMEHLKQIEIMGTKIIDYKNAIWTSRVWGIYDNQTESSPTDI</sequence>
<keyword evidence="1" id="KW-0732">Signal</keyword>
<dbReference type="AlphaFoldDB" id="A0A1I0NW40"/>
<dbReference type="RefSeq" id="WP_143065743.1">
    <property type="nucleotide sequence ID" value="NZ_FOIQ01000003.1"/>
</dbReference>
<gene>
    <name evidence="2" type="ORF">SAMN04487850_1388</name>
</gene>
<reference evidence="2 3" key="1">
    <citation type="submission" date="2016-10" db="EMBL/GenBank/DDBJ databases">
        <authorList>
            <person name="de Groot N.N."/>
        </authorList>
    </citation>
    <scope>NUCLEOTIDE SEQUENCE [LARGE SCALE GENOMIC DNA]</scope>
    <source>
        <strain evidence="2 3">TC2-24</strain>
    </source>
</reference>
<protein>
    <submittedName>
        <fullName evidence="2">Uncharacterized protein</fullName>
    </submittedName>
</protein>
<evidence type="ECO:0000256" key="1">
    <source>
        <dbReference type="SAM" id="SignalP"/>
    </source>
</evidence>
<feature type="signal peptide" evidence="1">
    <location>
        <begin position="1"/>
        <end position="19"/>
    </location>
</feature>
<name>A0A1I0NW40_9BACT</name>
<evidence type="ECO:0000313" key="3">
    <source>
        <dbReference type="Proteomes" id="UP000199373"/>
    </source>
</evidence>